<dbReference type="Proteomes" id="UP000183945">
    <property type="component" value="Unassembled WGS sequence"/>
</dbReference>
<dbReference type="STRING" id="1073325.SAMN05444483_10343"/>
<dbReference type="EMBL" id="FQVT01000003">
    <property type="protein sequence ID" value="SHF87013.1"/>
    <property type="molecule type" value="Genomic_DNA"/>
</dbReference>
<dbReference type="OrthoDB" id="1151440at2"/>
<dbReference type="AlphaFoldDB" id="A0A1M5F644"/>
<reference evidence="3" key="1">
    <citation type="submission" date="2016-11" db="EMBL/GenBank/DDBJ databases">
        <authorList>
            <person name="Varghese N."/>
            <person name="Submissions S."/>
        </authorList>
    </citation>
    <scope>NUCLEOTIDE SEQUENCE [LARGE SCALE GENOMIC DNA]</scope>
    <source>
        <strain evidence="3">DSM 24579</strain>
    </source>
</reference>
<protein>
    <submittedName>
        <fullName evidence="2">Uncharacterized protein</fullName>
    </submittedName>
</protein>
<keyword evidence="1" id="KW-0472">Membrane</keyword>
<feature type="transmembrane region" description="Helical" evidence="1">
    <location>
        <begin position="7"/>
        <end position="28"/>
    </location>
</feature>
<dbReference type="RefSeq" id="WP_072877839.1">
    <property type="nucleotide sequence ID" value="NZ_FQVT01000003.1"/>
</dbReference>
<dbReference type="InterPro" id="IPR047674">
    <property type="entry name" value="CAL67264-like"/>
</dbReference>
<accession>A0A1M5F644</accession>
<evidence type="ECO:0000313" key="3">
    <source>
        <dbReference type="Proteomes" id="UP000183945"/>
    </source>
</evidence>
<gene>
    <name evidence="2" type="ORF">SAMN05444483_10343</name>
</gene>
<organism evidence="2 3">
    <name type="scientific">Salegentibacter echinorum</name>
    <dbReference type="NCBI Taxonomy" id="1073325"/>
    <lineage>
        <taxon>Bacteria</taxon>
        <taxon>Pseudomonadati</taxon>
        <taxon>Bacteroidota</taxon>
        <taxon>Flavobacteriia</taxon>
        <taxon>Flavobacteriales</taxon>
        <taxon>Flavobacteriaceae</taxon>
        <taxon>Salegentibacter</taxon>
    </lineage>
</organism>
<sequence>MGMNKNTVFAWASFVMFIIGIAIILLGVLKYINYAIGFSVVGIGFFAISWAFNALKGRV</sequence>
<evidence type="ECO:0000313" key="2">
    <source>
        <dbReference type="EMBL" id="SHF87013.1"/>
    </source>
</evidence>
<feature type="transmembrane region" description="Helical" evidence="1">
    <location>
        <begin position="34"/>
        <end position="55"/>
    </location>
</feature>
<keyword evidence="3" id="KW-1185">Reference proteome</keyword>
<evidence type="ECO:0000256" key="1">
    <source>
        <dbReference type="SAM" id="Phobius"/>
    </source>
</evidence>
<proteinExistence type="predicted"/>
<dbReference type="NCBIfam" id="NF040514">
    <property type="entry name" value="CAL67264_fam"/>
    <property type="match status" value="1"/>
</dbReference>
<keyword evidence="1" id="KW-1133">Transmembrane helix</keyword>
<keyword evidence="1" id="KW-0812">Transmembrane</keyword>
<name>A0A1M5F644_SALEC</name>